<name>A0A852RCB9_9ACTN</name>
<reference evidence="1 2" key="1">
    <citation type="submission" date="2020-07" db="EMBL/GenBank/DDBJ databases">
        <title>Sequencing the genomes of 1000 actinobacteria strains.</title>
        <authorList>
            <person name="Klenk H.-P."/>
        </authorList>
    </citation>
    <scope>NUCLEOTIDE SEQUENCE [LARGE SCALE GENOMIC DNA]</scope>
    <source>
        <strain evidence="1 2">DSM 19082</strain>
    </source>
</reference>
<comment type="caution">
    <text evidence="1">The sequence shown here is derived from an EMBL/GenBank/DDBJ whole genome shotgun (WGS) entry which is preliminary data.</text>
</comment>
<dbReference type="EMBL" id="JACCBF010000001">
    <property type="protein sequence ID" value="NYD30807.1"/>
    <property type="molecule type" value="Genomic_DNA"/>
</dbReference>
<dbReference type="RefSeq" id="WP_179727007.1">
    <property type="nucleotide sequence ID" value="NZ_BAABEF010000001.1"/>
</dbReference>
<evidence type="ECO:0000313" key="2">
    <source>
        <dbReference type="Proteomes" id="UP000582231"/>
    </source>
</evidence>
<sequence length="95" mass="9623">MSEYDAPATQPDADLTAALREFSASVAAFTAAVADLDRVVERADGLLTRADKLLAPLAATQQVGDQLKVAGQLASQVASAAVKRGVAAAKTVTGP</sequence>
<gene>
    <name evidence="1" type="ORF">BJ958_002353</name>
</gene>
<keyword evidence="2" id="KW-1185">Reference proteome</keyword>
<accession>A0A852RCB9</accession>
<dbReference type="AlphaFoldDB" id="A0A852RCB9"/>
<proteinExistence type="predicted"/>
<evidence type="ECO:0000313" key="1">
    <source>
        <dbReference type="EMBL" id="NYD30807.1"/>
    </source>
</evidence>
<dbReference type="Proteomes" id="UP000582231">
    <property type="component" value="Unassembled WGS sequence"/>
</dbReference>
<protein>
    <submittedName>
        <fullName evidence="1">Uncharacterized protein</fullName>
    </submittedName>
</protein>
<organism evidence="1 2">
    <name type="scientific">Nocardioides kongjuensis</name>
    <dbReference type="NCBI Taxonomy" id="349522"/>
    <lineage>
        <taxon>Bacteria</taxon>
        <taxon>Bacillati</taxon>
        <taxon>Actinomycetota</taxon>
        <taxon>Actinomycetes</taxon>
        <taxon>Propionibacteriales</taxon>
        <taxon>Nocardioidaceae</taxon>
        <taxon>Nocardioides</taxon>
    </lineage>
</organism>